<name>A0ABS4WZP4_9MICO</name>
<evidence type="ECO:0000259" key="1">
    <source>
        <dbReference type="PROSITE" id="PS50943"/>
    </source>
</evidence>
<dbReference type="Pfam" id="PF17765">
    <property type="entry name" value="MLTR_LBD"/>
    <property type="match status" value="1"/>
</dbReference>
<proteinExistence type="predicted"/>
<comment type="caution">
    <text evidence="2">The sequence shown here is derived from an EMBL/GenBank/DDBJ whole genome shotgun (WGS) entry which is preliminary data.</text>
</comment>
<dbReference type="SUPFAM" id="SSF47413">
    <property type="entry name" value="lambda repressor-like DNA-binding domains"/>
    <property type="match status" value="1"/>
</dbReference>
<reference evidence="2 3" key="1">
    <citation type="submission" date="2021-03" db="EMBL/GenBank/DDBJ databases">
        <title>Sequencing the genomes of 1000 actinobacteria strains.</title>
        <authorList>
            <person name="Klenk H.-P."/>
        </authorList>
    </citation>
    <scope>NUCLEOTIDE SEQUENCE [LARGE SCALE GENOMIC DNA]</scope>
    <source>
        <strain evidence="2 3">DSM 14566</strain>
    </source>
</reference>
<keyword evidence="3" id="KW-1185">Reference proteome</keyword>
<dbReference type="Gene3D" id="1.10.260.40">
    <property type="entry name" value="lambda repressor-like DNA-binding domains"/>
    <property type="match status" value="1"/>
</dbReference>
<dbReference type="InterPro" id="IPR001387">
    <property type="entry name" value="Cro/C1-type_HTH"/>
</dbReference>
<dbReference type="EMBL" id="JAGIOD010000001">
    <property type="protein sequence ID" value="MBP2381675.1"/>
    <property type="molecule type" value="Genomic_DNA"/>
</dbReference>
<dbReference type="CDD" id="cd00093">
    <property type="entry name" value="HTH_XRE"/>
    <property type="match status" value="1"/>
</dbReference>
<dbReference type="InterPro" id="IPR041413">
    <property type="entry name" value="MLTR_LBD"/>
</dbReference>
<evidence type="ECO:0000313" key="2">
    <source>
        <dbReference type="EMBL" id="MBP2381675.1"/>
    </source>
</evidence>
<sequence length="292" mass="32045">MDTRNEVQQFLTAARGRVTPERAGIATYGIRRVPGLRREEVAQLADVSIAYYTRIERGDLRGVSESVLEGLARALHLDAAERDHLHHLARAATGGGHSRRVRADDTVPERVHQLIETMQDVPVIASNHLRDPLASNALGRALFPHLFPADSAPVNTIEYTFLDPRARSFYPDWETVARGAVSSLRLTAGQLPDDEALRSLIDRLLAESPQFGTWWVGQTVRTHTHGAKRIVHPVVGELTLGFEVLEVPSAPGIRLATYQAEPGTPDADALDLLRSWTAQPSAAEPVPGGHQR</sequence>
<feature type="domain" description="HTH cro/C1-type" evidence="1">
    <location>
        <begin position="35"/>
        <end position="82"/>
    </location>
</feature>
<organism evidence="2 3">
    <name type="scientific">Brachybacterium sacelli</name>
    <dbReference type="NCBI Taxonomy" id="173364"/>
    <lineage>
        <taxon>Bacteria</taxon>
        <taxon>Bacillati</taxon>
        <taxon>Actinomycetota</taxon>
        <taxon>Actinomycetes</taxon>
        <taxon>Micrococcales</taxon>
        <taxon>Dermabacteraceae</taxon>
        <taxon>Brachybacterium</taxon>
    </lineage>
</organism>
<dbReference type="Pfam" id="PF13560">
    <property type="entry name" value="HTH_31"/>
    <property type="match status" value="1"/>
</dbReference>
<dbReference type="SMART" id="SM00530">
    <property type="entry name" value="HTH_XRE"/>
    <property type="match status" value="1"/>
</dbReference>
<dbReference type="Proteomes" id="UP001519290">
    <property type="component" value="Unassembled WGS sequence"/>
</dbReference>
<dbReference type="Gene3D" id="3.30.450.180">
    <property type="match status" value="1"/>
</dbReference>
<protein>
    <submittedName>
        <fullName evidence="2">Transcriptional regulator with XRE-family HTH domain</fullName>
    </submittedName>
</protein>
<dbReference type="RefSeq" id="WP_209901013.1">
    <property type="nucleotide sequence ID" value="NZ_BAAAJW010000002.1"/>
</dbReference>
<dbReference type="PANTHER" id="PTHR35010">
    <property type="entry name" value="BLL4672 PROTEIN-RELATED"/>
    <property type="match status" value="1"/>
</dbReference>
<dbReference type="PANTHER" id="PTHR35010:SF2">
    <property type="entry name" value="BLL4672 PROTEIN"/>
    <property type="match status" value="1"/>
</dbReference>
<gene>
    <name evidence="2" type="ORF">JOF43_001632</name>
</gene>
<dbReference type="InterPro" id="IPR010982">
    <property type="entry name" value="Lambda_DNA-bd_dom_sf"/>
</dbReference>
<accession>A0ABS4WZP4</accession>
<dbReference type="PROSITE" id="PS50943">
    <property type="entry name" value="HTH_CROC1"/>
    <property type="match status" value="1"/>
</dbReference>
<evidence type="ECO:0000313" key="3">
    <source>
        <dbReference type="Proteomes" id="UP001519290"/>
    </source>
</evidence>